<dbReference type="EMBL" id="BAABKG010000002">
    <property type="protein sequence ID" value="GAA5146449.1"/>
    <property type="molecule type" value="Genomic_DNA"/>
</dbReference>
<dbReference type="NCBIfam" id="NF033788">
    <property type="entry name" value="HTH_metalloreg"/>
    <property type="match status" value="1"/>
</dbReference>
<evidence type="ECO:0000259" key="5">
    <source>
        <dbReference type="PROSITE" id="PS50987"/>
    </source>
</evidence>
<dbReference type="CDD" id="cd00090">
    <property type="entry name" value="HTH_ARSR"/>
    <property type="match status" value="1"/>
</dbReference>
<dbReference type="InterPro" id="IPR011991">
    <property type="entry name" value="ArsR-like_HTH"/>
</dbReference>
<keyword evidence="7" id="KW-1185">Reference proteome</keyword>
<evidence type="ECO:0000313" key="6">
    <source>
        <dbReference type="EMBL" id="GAA5146449.1"/>
    </source>
</evidence>
<keyword evidence="1" id="KW-0805">Transcription regulation</keyword>
<reference evidence="7" key="1">
    <citation type="journal article" date="2019" name="Int. J. Syst. Evol. Microbiol.">
        <title>The Global Catalogue of Microorganisms (GCM) 10K type strain sequencing project: providing services to taxonomists for standard genome sequencing and annotation.</title>
        <authorList>
            <consortium name="The Broad Institute Genomics Platform"/>
            <consortium name="The Broad Institute Genome Sequencing Center for Infectious Disease"/>
            <person name="Wu L."/>
            <person name="Ma J."/>
        </authorList>
    </citation>
    <scope>NUCLEOTIDE SEQUENCE [LARGE SCALE GENOMIC DNA]</scope>
    <source>
        <strain evidence="7">JCM 18459</strain>
    </source>
</reference>
<evidence type="ECO:0000256" key="2">
    <source>
        <dbReference type="ARBA" id="ARBA00023125"/>
    </source>
</evidence>
<keyword evidence="3" id="KW-0804">Transcription</keyword>
<dbReference type="SMART" id="SM00418">
    <property type="entry name" value="HTH_ARSR"/>
    <property type="match status" value="1"/>
</dbReference>
<dbReference type="InterPro" id="IPR051011">
    <property type="entry name" value="Metal_resp_trans_reg"/>
</dbReference>
<keyword evidence="2" id="KW-0238">DNA-binding</keyword>
<feature type="region of interest" description="Disordered" evidence="4">
    <location>
        <begin position="1"/>
        <end position="20"/>
    </location>
</feature>
<evidence type="ECO:0000256" key="1">
    <source>
        <dbReference type="ARBA" id="ARBA00023015"/>
    </source>
</evidence>
<protein>
    <submittedName>
        <fullName evidence="6">Metalloregulator ArsR/SmtB family transcription factor</fullName>
    </submittedName>
</protein>
<evidence type="ECO:0000256" key="4">
    <source>
        <dbReference type="SAM" id="MobiDB-lite"/>
    </source>
</evidence>
<sequence>MSTTHRHPVDPTAVAHAADGVPAPDEAQRLADLLGLLADPTRVRMLFALVAADELCVGDLALALGVTEDQSSYALKLLRTAGLVQTRRDGRVVHYRLADAFPHQLLDHCLRELLSITEDGADR</sequence>
<dbReference type="SUPFAM" id="SSF46785">
    <property type="entry name" value="Winged helix' DNA-binding domain"/>
    <property type="match status" value="1"/>
</dbReference>
<dbReference type="InterPro" id="IPR001845">
    <property type="entry name" value="HTH_ArsR_DNA-bd_dom"/>
</dbReference>
<evidence type="ECO:0000256" key="3">
    <source>
        <dbReference type="ARBA" id="ARBA00023163"/>
    </source>
</evidence>
<name>A0ABP9PH48_9ACTN</name>
<dbReference type="PANTHER" id="PTHR43132">
    <property type="entry name" value="ARSENICAL RESISTANCE OPERON REPRESSOR ARSR-RELATED"/>
    <property type="match status" value="1"/>
</dbReference>
<dbReference type="PANTHER" id="PTHR43132:SF6">
    <property type="entry name" value="HTH-TYPE TRANSCRIPTIONAL REPRESSOR CZRA"/>
    <property type="match status" value="1"/>
</dbReference>
<dbReference type="PROSITE" id="PS50987">
    <property type="entry name" value="HTH_ARSR_2"/>
    <property type="match status" value="1"/>
</dbReference>
<dbReference type="InterPro" id="IPR036388">
    <property type="entry name" value="WH-like_DNA-bd_sf"/>
</dbReference>
<dbReference type="InterPro" id="IPR036390">
    <property type="entry name" value="WH_DNA-bd_sf"/>
</dbReference>
<dbReference type="Proteomes" id="UP001500221">
    <property type="component" value="Unassembled WGS sequence"/>
</dbReference>
<dbReference type="Gene3D" id="1.10.10.10">
    <property type="entry name" value="Winged helix-like DNA-binding domain superfamily/Winged helix DNA-binding domain"/>
    <property type="match status" value="1"/>
</dbReference>
<feature type="domain" description="HTH arsR-type" evidence="5">
    <location>
        <begin position="22"/>
        <end position="117"/>
    </location>
</feature>
<dbReference type="PRINTS" id="PR00778">
    <property type="entry name" value="HTHARSR"/>
</dbReference>
<dbReference type="Pfam" id="PF01022">
    <property type="entry name" value="HTH_5"/>
    <property type="match status" value="1"/>
</dbReference>
<comment type="caution">
    <text evidence="6">The sequence shown here is derived from an EMBL/GenBank/DDBJ whole genome shotgun (WGS) entry which is preliminary data.</text>
</comment>
<organism evidence="6 7">
    <name type="scientific">Nocardioides marinquilinus</name>
    <dbReference type="NCBI Taxonomy" id="1210400"/>
    <lineage>
        <taxon>Bacteria</taxon>
        <taxon>Bacillati</taxon>
        <taxon>Actinomycetota</taxon>
        <taxon>Actinomycetes</taxon>
        <taxon>Propionibacteriales</taxon>
        <taxon>Nocardioidaceae</taxon>
        <taxon>Nocardioides</taxon>
    </lineage>
</organism>
<dbReference type="RefSeq" id="WP_345457054.1">
    <property type="nucleotide sequence ID" value="NZ_BAABKG010000002.1"/>
</dbReference>
<gene>
    <name evidence="6" type="ORF">GCM10023340_17380</name>
</gene>
<accession>A0ABP9PH48</accession>
<proteinExistence type="predicted"/>
<evidence type="ECO:0000313" key="7">
    <source>
        <dbReference type="Proteomes" id="UP001500221"/>
    </source>
</evidence>